<evidence type="ECO:0000256" key="7">
    <source>
        <dbReference type="ARBA" id="ARBA00023033"/>
    </source>
</evidence>
<dbReference type="InterPro" id="IPR050705">
    <property type="entry name" value="Cytochrome_P450_3A"/>
</dbReference>
<evidence type="ECO:0000256" key="5">
    <source>
        <dbReference type="ARBA" id="ARBA00023002"/>
    </source>
</evidence>
<dbReference type="FunFam" id="1.10.630.10:FF:000182">
    <property type="entry name" value="Cytochrome P450 3A4"/>
    <property type="match status" value="1"/>
</dbReference>
<evidence type="ECO:0008006" key="14">
    <source>
        <dbReference type="Google" id="ProtNLM"/>
    </source>
</evidence>
<comment type="caution">
    <text evidence="12">The sequence shown here is derived from an EMBL/GenBank/DDBJ whole genome shotgun (WGS) entry which is preliminary data.</text>
</comment>
<evidence type="ECO:0000256" key="10">
    <source>
        <dbReference type="RuleBase" id="RU000461"/>
    </source>
</evidence>
<dbReference type="Gene3D" id="1.10.630.10">
    <property type="entry name" value="Cytochrome P450"/>
    <property type="match status" value="1"/>
</dbReference>
<keyword evidence="3 9" id="KW-0349">Heme</keyword>
<dbReference type="CDD" id="cd11055">
    <property type="entry name" value="CYP3A-like"/>
    <property type="match status" value="1"/>
</dbReference>
<feature type="binding site" description="axial binding residue" evidence="9">
    <location>
        <position position="440"/>
    </location>
    <ligand>
        <name>heme</name>
        <dbReference type="ChEBI" id="CHEBI:30413"/>
    </ligand>
    <ligandPart>
        <name>Fe</name>
        <dbReference type="ChEBI" id="CHEBI:18248"/>
    </ligandPart>
</feature>
<evidence type="ECO:0000256" key="2">
    <source>
        <dbReference type="ARBA" id="ARBA00010617"/>
    </source>
</evidence>
<evidence type="ECO:0000256" key="11">
    <source>
        <dbReference type="SAM" id="MobiDB-lite"/>
    </source>
</evidence>
<evidence type="ECO:0000256" key="8">
    <source>
        <dbReference type="ARBA" id="ARBA00043906"/>
    </source>
</evidence>
<evidence type="ECO:0000256" key="1">
    <source>
        <dbReference type="ARBA" id="ARBA00001971"/>
    </source>
</evidence>
<evidence type="ECO:0000256" key="3">
    <source>
        <dbReference type="ARBA" id="ARBA00022617"/>
    </source>
</evidence>
<evidence type="ECO:0000313" key="12">
    <source>
        <dbReference type="EMBL" id="KAK2147645.1"/>
    </source>
</evidence>
<dbReference type="Pfam" id="PF00067">
    <property type="entry name" value="p450"/>
    <property type="match status" value="1"/>
</dbReference>
<evidence type="ECO:0000313" key="13">
    <source>
        <dbReference type="Proteomes" id="UP001208570"/>
    </source>
</evidence>
<dbReference type="InterPro" id="IPR002401">
    <property type="entry name" value="Cyt_P450_E_grp-I"/>
</dbReference>
<keyword evidence="4 9" id="KW-0479">Metal-binding</keyword>
<dbReference type="PRINTS" id="PR00463">
    <property type="entry name" value="EP450I"/>
</dbReference>
<dbReference type="PRINTS" id="PR00385">
    <property type="entry name" value="P450"/>
</dbReference>
<dbReference type="AlphaFoldDB" id="A0AAD9J845"/>
<dbReference type="EMBL" id="JAODUP010000543">
    <property type="protein sequence ID" value="KAK2147645.1"/>
    <property type="molecule type" value="Genomic_DNA"/>
</dbReference>
<keyword evidence="6 9" id="KW-0408">Iron</keyword>
<dbReference type="InterPro" id="IPR036396">
    <property type="entry name" value="Cyt_P450_sf"/>
</dbReference>
<protein>
    <recommendedName>
        <fullName evidence="14">Cytochrome P450</fullName>
    </recommendedName>
</protein>
<dbReference type="SUPFAM" id="SSF48264">
    <property type="entry name" value="Cytochrome P450"/>
    <property type="match status" value="1"/>
</dbReference>
<sequence length="498" mass="56915">MWKRRRQQSLFKKMGIPGPEPNWLFGNLHQLYNPPMSENVSSVSRYYEGCTPVLVTNDLDMIQDVFVKKHSSFRDRKKMFFDVPEDSDFNHMFVARGNRWKRLRTIVSPTFSAVKLKLLLPLVEEKVNTLVEKLSETAEGECINIRNLSPSKRSIVLILAKVFPELDKVLWPLSQIVLKIKKMPQVELLRTMGNVIDLREKEKAVKAHNALLTKQNPFKFYRTDLLQLMLDAKADDYVADEVLTMTADAETQEINIEEMASSETSDKNKSCNPAPAQGHGIGRKKLTTQEIKSQSFLFLVAGYETTSTALSYCTYLLSTNPDVQDKLLEEIDHFLPQGTKATYDILQQMSYLRMVLYETLRLYPLASNASNRKCSEACTVGGIHIPKDICIQPDVWSVHYDPDIWGDNPEQFNPERFSKEAIANRHPMAWMPFGLGPRNCIGLRFALLEAKMALAEILRKYSFKPCCETNKKLLLQESGVIIVPKNGVQVILVPRQHK</sequence>
<comment type="function">
    <text evidence="8">Cytochromes P450 are a group of heme-thiolate monooxygenases. They oxidize a variety of structurally unrelated compounds, including steroids, fatty acids, and xenobiotics.</text>
</comment>
<organism evidence="12 13">
    <name type="scientific">Paralvinella palmiformis</name>
    <dbReference type="NCBI Taxonomy" id="53620"/>
    <lineage>
        <taxon>Eukaryota</taxon>
        <taxon>Metazoa</taxon>
        <taxon>Spiralia</taxon>
        <taxon>Lophotrochozoa</taxon>
        <taxon>Annelida</taxon>
        <taxon>Polychaeta</taxon>
        <taxon>Sedentaria</taxon>
        <taxon>Canalipalpata</taxon>
        <taxon>Terebellida</taxon>
        <taxon>Terebelliformia</taxon>
        <taxon>Alvinellidae</taxon>
        <taxon>Paralvinella</taxon>
    </lineage>
</organism>
<dbReference type="GO" id="GO:0016705">
    <property type="term" value="F:oxidoreductase activity, acting on paired donors, with incorporation or reduction of molecular oxygen"/>
    <property type="evidence" value="ECO:0007669"/>
    <property type="project" value="InterPro"/>
</dbReference>
<dbReference type="PANTHER" id="PTHR24302:SF15">
    <property type="entry name" value="FATTY-ACID PEROXYGENASE"/>
    <property type="match status" value="1"/>
</dbReference>
<keyword evidence="7 10" id="KW-0503">Monooxygenase</keyword>
<dbReference type="InterPro" id="IPR001128">
    <property type="entry name" value="Cyt_P450"/>
</dbReference>
<keyword evidence="13" id="KW-1185">Reference proteome</keyword>
<dbReference type="PROSITE" id="PS00086">
    <property type="entry name" value="CYTOCHROME_P450"/>
    <property type="match status" value="1"/>
</dbReference>
<proteinExistence type="inferred from homology"/>
<comment type="cofactor">
    <cofactor evidence="1 9">
        <name>heme</name>
        <dbReference type="ChEBI" id="CHEBI:30413"/>
    </cofactor>
</comment>
<dbReference type="InterPro" id="IPR017972">
    <property type="entry name" value="Cyt_P450_CS"/>
</dbReference>
<accession>A0AAD9J845</accession>
<feature type="region of interest" description="Disordered" evidence="11">
    <location>
        <begin position="261"/>
        <end position="284"/>
    </location>
</feature>
<gene>
    <name evidence="12" type="ORF">LSH36_543g01028</name>
</gene>
<evidence type="ECO:0000256" key="6">
    <source>
        <dbReference type="ARBA" id="ARBA00023004"/>
    </source>
</evidence>
<dbReference type="GO" id="GO:0008395">
    <property type="term" value="F:steroid hydroxylase activity"/>
    <property type="evidence" value="ECO:0007669"/>
    <property type="project" value="TreeGrafter"/>
</dbReference>
<dbReference type="Proteomes" id="UP001208570">
    <property type="component" value="Unassembled WGS sequence"/>
</dbReference>
<evidence type="ECO:0000256" key="9">
    <source>
        <dbReference type="PIRSR" id="PIRSR602401-1"/>
    </source>
</evidence>
<comment type="similarity">
    <text evidence="2 10">Belongs to the cytochrome P450 family.</text>
</comment>
<reference evidence="12" key="1">
    <citation type="journal article" date="2023" name="Mol. Biol. Evol.">
        <title>Third-Generation Sequencing Reveals the Adaptive Role of the Epigenome in Three Deep-Sea Polychaetes.</title>
        <authorList>
            <person name="Perez M."/>
            <person name="Aroh O."/>
            <person name="Sun Y."/>
            <person name="Lan Y."/>
            <person name="Juniper S.K."/>
            <person name="Young C.R."/>
            <person name="Angers B."/>
            <person name="Qian P.Y."/>
        </authorList>
    </citation>
    <scope>NUCLEOTIDE SEQUENCE</scope>
    <source>
        <strain evidence="12">P08H-3</strain>
    </source>
</reference>
<dbReference type="GO" id="GO:0020037">
    <property type="term" value="F:heme binding"/>
    <property type="evidence" value="ECO:0007669"/>
    <property type="project" value="InterPro"/>
</dbReference>
<evidence type="ECO:0000256" key="4">
    <source>
        <dbReference type="ARBA" id="ARBA00022723"/>
    </source>
</evidence>
<dbReference type="PANTHER" id="PTHR24302">
    <property type="entry name" value="CYTOCHROME P450 FAMILY 3"/>
    <property type="match status" value="1"/>
</dbReference>
<name>A0AAD9J845_9ANNE</name>
<dbReference type="GO" id="GO:0005506">
    <property type="term" value="F:iron ion binding"/>
    <property type="evidence" value="ECO:0007669"/>
    <property type="project" value="InterPro"/>
</dbReference>
<keyword evidence="5 10" id="KW-0560">Oxidoreductase</keyword>